<feature type="domain" description="CAAX prenyl protease 2/Lysostaphin resistance protein A-like" evidence="2">
    <location>
        <begin position="175"/>
        <end position="273"/>
    </location>
</feature>
<sequence>MSDPAGGPPAAVSSSDIAAAGFPPLASRTGPLVRAFLLDIAIAIIVLLVASLASGIAWGVWRVVVVVQENGGQAPEAAAIAGAIGEPGALAQILMAAVGMSAAALVLYLVRRRATAVERRQSMAALRRRSTWSWTVLVGVAVFAGSTLLGYLMQLAGSEPVPTNMALVEEAARHWPVVLVLFAVVLAPAYEELLFRRVLFGRFLAAGRPWLGILLASLAFALVHEVPGLSANPPLAVLQLWLVYGGMGAAFAWLYWRTGTLWAPILAHALNNGLALIVHGLA</sequence>
<dbReference type="GO" id="GO:0008237">
    <property type="term" value="F:metallopeptidase activity"/>
    <property type="evidence" value="ECO:0007669"/>
    <property type="project" value="UniProtKB-KW"/>
</dbReference>
<accession>A0ABQ6ZC27</accession>
<keyword evidence="1" id="KW-0812">Transmembrane</keyword>
<proteinExistence type="predicted"/>
<feature type="transmembrane region" description="Helical" evidence="1">
    <location>
        <begin position="89"/>
        <end position="110"/>
    </location>
</feature>
<evidence type="ECO:0000313" key="3">
    <source>
        <dbReference type="EMBL" id="KAF1697567.1"/>
    </source>
</evidence>
<feature type="transmembrane region" description="Helical" evidence="1">
    <location>
        <begin position="235"/>
        <end position="256"/>
    </location>
</feature>
<name>A0ABQ6ZC27_9GAMM</name>
<dbReference type="InterPro" id="IPR003675">
    <property type="entry name" value="Rce1/LyrA-like_dom"/>
</dbReference>
<evidence type="ECO:0000259" key="2">
    <source>
        <dbReference type="Pfam" id="PF02517"/>
    </source>
</evidence>
<reference evidence="3 4" key="1">
    <citation type="submission" date="2017-10" db="EMBL/GenBank/DDBJ databases">
        <title>Whole genome sequencing of members of genus Pseudoxanthomonas.</title>
        <authorList>
            <person name="Kumar S."/>
            <person name="Bansal K."/>
            <person name="Kaur A."/>
            <person name="Patil P."/>
            <person name="Sharma S."/>
            <person name="Patil P.B."/>
        </authorList>
    </citation>
    <scope>NUCLEOTIDE SEQUENCE [LARGE SCALE GENOMIC DNA]</scope>
    <source>
        <strain evidence="3 4">DSM 17801</strain>
    </source>
</reference>
<keyword evidence="1" id="KW-1133">Transmembrane helix</keyword>
<evidence type="ECO:0000313" key="4">
    <source>
        <dbReference type="Proteomes" id="UP000788419"/>
    </source>
</evidence>
<feature type="transmembrane region" description="Helical" evidence="1">
    <location>
        <begin position="36"/>
        <end position="61"/>
    </location>
</feature>
<keyword evidence="3" id="KW-0378">Hydrolase</keyword>
<gene>
    <name evidence="3" type="ORF">CSC65_01540</name>
</gene>
<dbReference type="PANTHER" id="PTHR36435">
    <property type="entry name" value="SLR1288 PROTEIN"/>
    <property type="match status" value="1"/>
</dbReference>
<feature type="transmembrane region" description="Helical" evidence="1">
    <location>
        <begin position="173"/>
        <end position="191"/>
    </location>
</feature>
<organism evidence="3 4">
    <name type="scientific">Pseudoxanthomonas daejeonensis</name>
    <dbReference type="NCBI Taxonomy" id="266062"/>
    <lineage>
        <taxon>Bacteria</taxon>
        <taxon>Pseudomonadati</taxon>
        <taxon>Pseudomonadota</taxon>
        <taxon>Gammaproteobacteria</taxon>
        <taxon>Lysobacterales</taxon>
        <taxon>Lysobacteraceae</taxon>
        <taxon>Pseudoxanthomonas</taxon>
    </lineage>
</organism>
<dbReference type="Proteomes" id="UP000788419">
    <property type="component" value="Unassembled WGS sequence"/>
</dbReference>
<protein>
    <submittedName>
        <fullName evidence="3">CPBP family intramembrane metalloprotease</fullName>
    </submittedName>
</protein>
<keyword evidence="1" id="KW-0472">Membrane</keyword>
<keyword evidence="4" id="KW-1185">Reference proteome</keyword>
<dbReference type="InterPro" id="IPR052710">
    <property type="entry name" value="CAAX_protease"/>
</dbReference>
<dbReference type="EMBL" id="PDWN01000001">
    <property type="protein sequence ID" value="KAF1697567.1"/>
    <property type="molecule type" value="Genomic_DNA"/>
</dbReference>
<dbReference type="RefSeq" id="WP_162408195.1">
    <property type="nucleotide sequence ID" value="NZ_PDWN01000001.1"/>
</dbReference>
<evidence type="ECO:0000256" key="1">
    <source>
        <dbReference type="SAM" id="Phobius"/>
    </source>
</evidence>
<feature type="transmembrane region" description="Helical" evidence="1">
    <location>
        <begin position="203"/>
        <end position="223"/>
    </location>
</feature>
<dbReference type="Pfam" id="PF02517">
    <property type="entry name" value="Rce1-like"/>
    <property type="match status" value="1"/>
</dbReference>
<feature type="transmembrane region" description="Helical" evidence="1">
    <location>
        <begin position="131"/>
        <end position="153"/>
    </location>
</feature>
<dbReference type="PANTHER" id="PTHR36435:SF1">
    <property type="entry name" value="CAAX AMINO TERMINAL PROTEASE FAMILY PROTEIN"/>
    <property type="match status" value="1"/>
</dbReference>
<keyword evidence="3" id="KW-0645">Protease</keyword>
<comment type="caution">
    <text evidence="3">The sequence shown here is derived from an EMBL/GenBank/DDBJ whole genome shotgun (WGS) entry which is preliminary data.</text>
</comment>
<keyword evidence="3" id="KW-0482">Metalloprotease</keyword>